<evidence type="ECO:0000313" key="1">
    <source>
        <dbReference type="EMBL" id="KAI8024026.1"/>
    </source>
</evidence>
<organism evidence="1 2">
    <name type="scientific">Camellia lanceoleosa</name>
    <dbReference type="NCBI Taxonomy" id="1840588"/>
    <lineage>
        <taxon>Eukaryota</taxon>
        <taxon>Viridiplantae</taxon>
        <taxon>Streptophyta</taxon>
        <taxon>Embryophyta</taxon>
        <taxon>Tracheophyta</taxon>
        <taxon>Spermatophyta</taxon>
        <taxon>Magnoliopsida</taxon>
        <taxon>eudicotyledons</taxon>
        <taxon>Gunneridae</taxon>
        <taxon>Pentapetalae</taxon>
        <taxon>asterids</taxon>
        <taxon>Ericales</taxon>
        <taxon>Theaceae</taxon>
        <taxon>Camellia</taxon>
    </lineage>
</organism>
<reference evidence="1 2" key="1">
    <citation type="journal article" date="2022" name="Plant J.">
        <title>Chromosome-level genome of Camellia lanceoleosa provides a valuable resource for understanding genome evolution and self-incompatibility.</title>
        <authorList>
            <person name="Gong W."/>
            <person name="Xiao S."/>
            <person name="Wang L."/>
            <person name="Liao Z."/>
            <person name="Chang Y."/>
            <person name="Mo W."/>
            <person name="Hu G."/>
            <person name="Li W."/>
            <person name="Zhao G."/>
            <person name="Zhu H."/>
            <person name="Hu X."/>
            <person name="Ji K."/>
            <person name="Xiang X."/>
            <person name="Song Q."/>
            <person name="Yuan D."/>
            <person name="Jin S."/>
            <person name="Zhang L."/>
        </authorList>
    </citation>
    <scope>NUCLEOTIDE SEQUENCE [LARGE SCALE GENOMIC DNA]</scope>
    <source>
        <strain evidence="1">SQ_2022a</strain>
    </source>
</reference>
<name>A0ACC0IIR4_9ERIC</name>
<evidence type="ECO:0000313" key="2">
    <source>
        <dbReference type="Proteomes" id="UP001060215"/>
    </source>
</evidence>
<comment type="caution">
    <text evidence="1">The sequence shown here is derived from an EMBL/GenBank/DDBJ whole genome shotgun (WGS) entry which is preliminary data.</text>
</comment>
<protein>
    <submittedName>
        <fullName evidence="1">Uncharacterized protein</fullName>
    </submittedName>
</protein>
<accession>A0ACC0IIR4</accession>
<dbReference type="EMBL" id="CM045763">
    <property type="protein sequence ID" value="KAI8024026.1"/>
    <property type="molecule type" value="Genomic_DNA"/>
</dbReference>
<sequence>MATEEVVVIGRLSTTSAPGSPKDKVKFLCSHGGKILPRPADGHLKYVGGETRVVSVLRDISFSELMKKIASLCDGDVVLKYQLIPEDLDALVSVKSDEDLQHMLDEYDRNESARTPRLRAFLFPANPIIMDNQTSPMEPLADEQRYIDAINGIIRSAPAAGNISSASSSPKSPESCIAETNYAMQPNGCQISRITNMHKVRSSPSISSLNSQQHSPHSPNSPKQHSIPQVQNHHHHHHHGQQYYQNYQQHHGYQTPRTQYPPERLVSVRSVGRAESSKYQVYTCPNNYYPVPRHNRGSMCYCSKCMHFDEYGAFVERKLDTADRRLSGSPPPTRSPL</sequence>
<gene>
    <name evidence="1" type="ORF">LOK49_LG03G03215</name>
</gene>
<keyword evidence="2" id="KW-1185">Reference proteome</keyword>
<dbReference type="Proteomes" id="UP001060215">
    <property type="component" value="Chromosome 6"/>
</dbReference>
<proteinExistence type="predicted"/>